<reference evidence="2" key="1">
    <citation type="journal article" date="2014" name="Science">
        <title>Ancient hybridizations among the ancestral genomes of bread wheat.</title>
        <authorList>
            <consortium name="International Wheat Genome Sequencing Consortium,"/>
            <person name="Marcussen T."/>
            <person name="Sandve S.R."/>
            <person name="Heier L."/>
            <person name="Spannagl M."/>
            <person name="Pfeifer M."/>
            <person name="Jakobsen K.S."/>
            <person name="Wulff B.B."/>
            <person name="Steuernagel B."/>
            <person name="Mayer K.F."/>
            <person name="Olsen O.A."/>
        </authorList>
    </citation>
    <scope>NUCLEOTIDE SEQUENCE [LARGE SCALE GENOMIC DNA]</scope>
    <source>
        <strain evidence="2">cv. AL8/78</strain>
    </source>
</reference>
<sequence>MACSDVSNNVWWNEFHPTDAVNQILAENMWFGEYTKMCYPVNLHEMVKLKQ</sequence>
<proteinExistence type="predicted"/>
<name>A0A452Z4T7_AEGTS</name>
<keyword evidence="2" id="KW-1185">Reference proteome</keyword>
<protein>
    <recommendedName>
        <fullName evidence="3">GDSL esterase/lipase</fullName>
    </recommendedName>
</protein>
<organism evidence="1 2">
    <name type="scientific">Aegilops tauschii subsp. strangulata</name>
    <name type="common">Goatgrass</name>
    <dbReference type="NCBI Taxonomy" id="200361"/>
    <lineage>
        <taxon>Eukaryota</taxon>
        <taxon>Viridiplantae</taxon>
        <taxon>Streptophyta</taxon>
        <taxon>Embryophyta</taxon>
        <taxon>Tracheophyta</taxon>
        <taxon>Spermatophyta</taxon>
        <taxon>Magnoliopsida</taxon>
        <taxon>Liliopsida</taxon>
        <taxon>Poales</taxon>
        <taxon>Poaceae</taxon>
        <taxon>BOP clade</taxon>
        <taxon>Pooideae</taxon>
        <taxon>Triticodae</taxon>
        <taxon>Triticeae</taxon>
        <taxon>Triticinae</taxon>
        <taxon>Aegilops</taxon>
    </lineage>
</organism>
<reference evidence="1" key="3">
    <citation type="journal article" date="2017" name="Nature">
        <title>Genome sequence of the progenitor of the wheat D genome Aegilops tauschii.</title>
        <authorList>
            <person name="Luo M.C."/>
            <person name="Gu Y.Q."/>
            <person name="Puiu D."/>
            <person name="Wang H."/>
            <person name="Twardziok S.O."/>
            <person name="Deal K.R."/>
            <person name="Huo N."/>
            <person name="Zhu T."/>
            <person name="Wang L."/>
            <person name="Wang Y."/>
            <person name="McGuire P.E."/>
            <person name="Liu S."/>
            <person name="Long H."/>
            <person name="Ramasamy R.K."/>
            <person name="Rodriguez J.C."/>
            <person name="Van S.L."/>
            <person name="Yuan L."/>
            <person name="Wang Z."/>
            <person name="Xia Z."/>
            <person name="Xiao L."/>
            <person name="Anderson O.D."/>
            <person name="Ouyang S."/>
            <person name="Liang Y."/>
            <person name="Zimin A.V."/>
            <person name="Pertea G."/>
            <person name="Qi P."/>
            <person name="Bennetzen J.L."/>
            <person name="Dai X."/>
            <person name="Dawson M.W."/>
            <person name="Muller H.G."/>
            <person name="Kugler K."/>
            <person name="Rivarola-Duarte L."/>
            <person name="Spannagl M."/>
            <person name="Mayer K.F.X."/>
            <person name="Lu F.H."/>
            <person name="Bevan M.W."/>
            <person name="Leroy P."/>
            <person name="Li P."/>
            <person name="You F.M."/>
            <person name="Sun Q."/>
            <person name="Liu Z."/>
            <person name="Lyons E."/>
            <person name="Wicker T."/>
            <person name="Salzberg S.L."/>
            <person name="Devos K.M."/>
            <person name="Dvorak J."/>
        </authorList>
    </citation>
    <scope>NUCLEOTIDE SEQUENCE [LARGE SCALE GENOMIC DNA]</scope>
    <source>
        <strain evidence="1">cv. AL8/78</strain>
    </source>
</reference>
<evidence type="ECO:0000313" key="2">
    <source>
        <dbReference type="Proteomes" id="UP000015105"/>
    </source>
</evidence>
<dbReference type="InterPro" id="IPR036514">
    <property type="entry name" value="SGNH_hydro_sf"/>
</dbReference>
<dbReference type="Gene3D" id="3.40.50.1110">
    <property type="entry name" value="SGNH hydrolase"/>
    <property type="match status" value="1"/>
</dbReference>
<reference evidence="1" key="5">
    <citation type="journal article" date="2021" name="G3 (Bethesda)">
        <title>Aegilops tauschii genome assembly Aet v5.0 features greater sequence contiguity and improved annotation.</title>
        <authorList>
            <person name="Wang L."/>
            <person name="Zhu T."/>
            <person name="Rodriguez J.C."/>
            <person name="Deal K.R."/>
            <person name="Dubcovsky J."/>
            <person name="McGuire P.E."/>
            <person name="Lux T."/>
            <person name="Spannagl M."/>
            <person name="Mayer K.F.X."/>
            <person name="Baldrich P."/>
            <person name="Meyers B.C."/>
            <person name="Huo N."/>
            <person name="Gu Y.Q."/>
            <person name="Zhou H."/>
            <person name="Devos K.M."/>
            <person name="Bennetzen J.L."/>
            <person name="Unver T."/>
            <person name="Budak H."/>
            <person name="Gulick P.J."/>
            <person name="Galiba G."/>
            <person name="Kalapos B."/>
            <person name="Nelson D.R."/>
            <person name="Li P."/>
            <person name="You F.M."/>
            <person name="Luo M.C."/>
            <person name="Dvorak J."/>
        </authorList>
    </citation>
    <scope>NUCLEOTIDE SEQUENCE [LARGE SCALE GENOMIC DNA]</scope>
    <source>
        <strain evidence="1">cv. AL8/78</strain>
    </source>
</reference>
<dbReference type="EnsemblPlants" id="AET1Gv20632800.20">
    <property type="protein sequence ID" value="AET1Gv20632800.20"/>
    <property type="gene ID" value="AET1Gv20632800"/>
</dbReference>
<dbReference type="Proteomes" id="UP000015105">
    <property type="component" value="Chromosome 1D"/>
</dbReference>
<dbReference type="Gramene" id="AET1Gv20632800.20">
    <property type="protein sequence ID" value="AET1Gv20632800.20"/>
    <property type="gene ID" value="AET1Gv20632800"/>
</dbReference>
<accession>A0A452Z4T7</accession>
<evidence type="ECO:0008006" key="3">
    <source>
        <dbReference type="Google" id="ProtNLM"/>
    </source>
</evidence>
<evidence type="ECO:0000313" key="1">
    <source>
        <dbReference type="EnsemblPlants" id="AET1Gv20632800.20"/>
    </source>
</evidence>
<dbReference type="AlphaFoldDB" id="A0A452Z4T7"/>
<reference evidence="2" key="2">
    <citation type="journal article" date="2017" name="Nat. Plants">
        <title>The Aegilops tauschii genome reveals multiple impacts of transposons.</title>
        <authorList>
            <person name="Zhao G."/>
            <person name="Zou C."/>
            <person name="Li K."/>
            <person name="Wang K."/>
            <person name="Li T."/>
            <person name="Gao L."/>
            <person name="Zhang X."/>
            <person name="Wang H."/>
            <person name="Yang Z."/>
            <person name="Liu X."/>
            <person name="Jiang W."/>
            <person name="Mao L."/>
            <person name="Kong X."/>
            <person name="Jiao Y."/>
            <person name="Jia J."/>
        </authorList>
    </citation>
    <scope>NUCLEOTIDE SEQUENCE [LARGE SCALE GENOMIC DNA]</scope>
    <source>
        <strain evidence="2">cv. AL8/78</strain>
    </source>
</reference>
<reference evidence="1" key="4">
    <citation type="submission" date="2019-03" db="UniProtKB">
        <authorList>
            <consortium name="EnsemblPlants"/>
        </authorList>
    </citation>
    <scope>IDENTIFICATION</scope>
</reference>